<dbReference type="EMBL" id="SRIO01000004">
    <property type="protein sequence ID" value="TFZ83235.1"/>
    <property type="molecule type" value="Genomic_DNA"/>
</dbReference>
<feature type="compositionally biased region" description="Basic and acidic residues" evidence="1">
    <location>
        <begin position="92"/>
        <end position="109"/>
    </location>
</feature>
<evidence type="ECO:0008006" key="4">
    <source>
        <dbReference type="Google" id="ProtNLM"/>
    </source>
</evidence>
<protein>
    <recommendedName>
        <fullName evidence="4">DUF2059 domain-containing protein</fullName>
    </recommendedName>
</protein>
<accession>A0A4Z0FB93</accession>
<dbReference type="OrthoDB" id="6193639at2"/>
<evidence type="ECO:0000313" key="3">
    <source>
        <dbReference type="Proteomes" id="UP000297890"/>
    </source>
</evidence>
<dbReference type="AlphaFoldDB" id="A0A4Z0FB93"/>
<evidence type="ECO:0000313" key="2">
    <source>
        <dbReference type="EMBL" id="TFZ83235.1"/>
    </source>
</evidence>
<comment type="caution">
    <text evidence="2">The sequence shown here is derived from an EMBL/GenBank/DDBJ whole genome shotgun (WGS) entry which is preliminary data.</text>
</comment>
<feature type="region of interest" description="Disordered" evidence="1">
    <location>
        <begin position="85"/>
        <end position="109"/>
    </location>
</feature>
<keyword evidence="3" id="KW-1185">Reference proteome</keyword>
<sequence>MSHPSTGFERARMLRAPMRTFPERSGSIRHLFTFRDEIMREIAVSWSRFVMIALALAVFVGSPAQAADKRALAAEIMRASGLEQQLSHTTRSIKDSLQKAEESGKATSEQREIGQIMLDAFGPPTILSSVGKQLADQLSEGELQKVLSWYEGNPGKKLIQLENQLGDPEKAKDLVEFAKQTEQNPIPESRQALYQQIDKATLTTQTTVDMQLNSRVAMVKAMNKTAKSEKKLTDAEIDAKIAAQRPQATAFLQQINLIKFAYLYKDLPEGDMNAYLKFAQSDAGSKFFKVRSKALDAAMQEGSRKVGAAMGSRIKE</sequence>
<reference evidence="2 3" key="1">
    <citation type="journal article" date="2019" name="ISME J.">
        <title>Candidatus Macondimonas diazotrophica, a novel gammaproteobacterial genus dominating crude-oil-contaminated coastal sediments.</title>
        <authorList>
            <person name="Karthikeyan S."/>
            <person name="Konstantinidis K."/>
        </authorList>
    </citation>
    <scope>NUCLEOTIDE SEQUENCE [LARGE SCALE GENOMIC DNA]</scope>
    <source>
        <strain evidence="2 3">KTK01</strain>
    </source>
</reference>
<gene>
    <name evidence="2" type="ORF">E4680_04060</name>
</gene>
<organism evidence="2 3">
    <name type="scientific">Candidatus Macondimonas diazotrophica</name>
    <dbReference type="NCBI Taxonomy" id="2305248"/>
    <lineage>
        <taxon>Bacteria</taxon>
        <taxon>Pseudomonadati</taxon>
        <taxon>Pseudomonadota</taxon>
        <taxon>Gammaproteobacteria</taxon>
        <taxon>Chromatiales</taxon>
        <taxon>Ectothiorhodospiraceae</taxon>
        <taxon>Candidatus Macondimonas</taxon>
    </lineage>
</organism>
<evidence type="ECO:0000256" key="1">
    <source>
        <dbReference type="SAM" id="MobiDB-lite"/>
    </source>
</evidence>
<dbReference type="Proteomes" id="UP000297890">
    <property type="component" value="Unassembled WGS sequence"/>
</dbReference>
<name>A0A4Z0FB93_9GAMM</name>
<proteinExistence type="predicted"/>